<evidence type="ECO:0000313" key="3">
    <source>
        <dbReference type="Proteomes" id="UP000324632"/>
    </source>
</evidence>
<dbReference type="EMBL" id="SOYY01000022">
    <property type="protein sequence ID" value="KAA0704684.1"/>
    <property type="molecule type" value="Genomic_DNA"/>
</dbReference>
<dbReference type="Proteomes" id="UP000324632">
    <property type="component" value="Chromosome 22"/>
</dbReference>
<evidence type="ECO:0000256" key="1">
    <source>
        <dbReference type="SAM" id="MobiDB-lite"/>
    </source>
</evidence>
<sequence length="152" mass="17067">MRSGERVRVRTPGGGTGGGVSSALEGRAARQTSLQIQGCRVVVCLLEETESRPYRPHTLQQQVHSNPAQRLQVVIVRKLGAAQIDQRLTSPHYENDKEWYCNVIRRSVCTALHKFNRRCQRNVTAIETKSDIVKNERAARATRFGSGQLDNQ</sequence>
<reference evidence="2 3" key="1">
    <citation type="journal article" date="2019" name="Mol. Ecol. Resour.">
        <title>Chromosome-level genome assembly of Triplophysa tibetana, a fish adapted to the harsh high-altitude environment of the Tibetan Plateau.</title>
        <authorList>
            <person name="Yang X."/>
            <person name="Liu H."/>
            <person name="Ma Z."/>
            <person name="Zou Y."/>
            <person name="Zou M."/>
            <person name="Mao Y."/>
            <person name="Li X."/>
            <person name="Wang H."/>
            <person name="Chen T."/>
            <person name="Wang W."/>
            <person name="Yang R."/>
        </authorList>
    </citation>
    <scope>NUCLEOTIDE SEQUENCE [LARGE SCALE GENOMIC DNA]</scope>
    <source>
        <strain evidence="2">TTIB1903HZAU</strain>
        <tissue evidence="2">Muscle</tissue>
    </source>
</reference>
<proteinExistence type="predicted"/>
<gene>
    <name evidence="2" type="ORF">E1301_Tti001001</name>
</gene>
<name>A0A5A9N3T7_9TELE</name>
<keyword evidence="3" id="KW-1185">Reference proteome</keyword>
<evidence type="ECO:0000313" key="2">
    <source>
        <dbReference type="EMBL" id="KAA0704684.1"/>
    </source>
</evidence>
<organism evidence="2 3">
    <name type="scientific">Triplophysa tibetana</name>
    <dbReference type="NCBI Taxonomy" id="1572043"/>
    <lineage>
        <taxon>Eukaryota</taxon>
        <taxon>Metazoa</taxon>
        <taxon>Chordata</taxon>
        <taxon>Craniata</taxon>
        <taxon>Vertebrata</taxon>
        <taxon>Euteleostomi</taxon>
        <taxon>Actinopterygii</taxon>
        <taxon>Neopterygii</taxon>
        <taxon>Teleostei</taxon>
        <taxon>Ostariophysi</taxon>
        <taxon>Cypriniformes</taxon>
        <taxon>Nemacheilidae</taxon>
        <taxon>Triplophysa</taxon>
    </lineage>
</organism>
<dbReference type="AlphaFoldDB" id="A0A5A9N3T7"/>
<accession>A0A5A9N3T7</accession>
<feature type="region of interest" description="Disordered" evidence="1">
    <location>
        <begin position="1"/>
        <end position="24"/>
    </location>
</feature>
<protein>
    <submittedName>
        <fullName evidence="2">Uncharacterized protein</fullName>
    </submittedName>
</protein>
<comment type="caution">
    <text evidence="2">The sequence shown here is derived from an EMBL/GenBank/DDBJ whole genome shotgun (WGS) entry which is preliminary data.</text>
</comment>